<dbReference type="EMBL" id="JAPMLT010000004">
    <property type="protein sequence ID" value="MCX7570489.1"/>
    <property type="molecule type" value="Genomic_DNA"/>
</dbReference>
<name>A0ABT3X0Q0_9BACL</name>
<organism evidence="1 2">
    <name type="scientific">Tumebacillus lacus</name>
    <dbReference type="NCBI Taxonomy" id="2995335"/>
    <lineage>
        <taxon>Bacteria</taxon>
        <taxon>Bacillati</taxon>
        <taxon>Bacillota</taxon>
        <taxon>Bacilli</taxon>
        <taxon>Bacillales</taxon>
        <taxon>Alicyclobacillaceae</taxon>
        <taxon>Tumebacillus</taxon>
    </lineage>
</organism>
<protein>
    <submittedName>
        <fullName evidence="1">Uncharacterized protein</fullName>
    </submittedName>
</protein>
<gene>
    <name evidence="1" type="ORF">OS242_11000</name>
</gene>
<reference evidence="1 2" key="1">
    <citation type="submission" date="2022-11" db="EMBL/GenBank/DDBJ databases">
        <title>Study of microbial diversity in lake waters.</title>
        <authorList>
            <person name="Zhang J."/>
        </authorList>
    </citation>
    <scope>NUCLEOTIDE SEQUENCE [LARGE SCALE GENOMIC DNA]</scope>
    <source>
        <strain evidence="1 2">DT12</strain>
    </source>
</reference>
<proteinExistence type="predicted"/>
<dbReference type="Proteomes" id="UP001208017">
    <property type="component" value="Unassembled WGS sequence"/>
</dbReference>
<sequence length="160" mass="18751">MKINSIMKQYIDSMDIDSMKNLAIDFTRVESIIFPKFFEWDGCVLLSQQRDKALPTHFLPSQFVPDRTAFEADYNHIHLNDFFDECSNFNALLSVGIKMLEVWAAVLHKQYIGRRKFMLILSCDDEEVVLRFYVVRENEAPWLDTSKLDSYLDGLVIIEI</sequence>
<accession>A0ABT3X0Q0</accession>
<dbReference type="RefSeq" id="WP_267151733.1">
    <property type="nucleotide sequence ID" value="NZ_JAPMLT010000004.1"/>
</dbReference>
<keyword evidence="2" id="KW-1185">Reference proteome</keyword>
<evidence type="ECO:0000313" key="1">
    <source>
        <dbReference type="EMBL" id="MCX7570489.1"/>
    </source>
</evidence>
<comment type="caution">
    <text evidence="1">The sequence shown here is derived from an EMBL/GenBank/DDBJ whole genome shotgun (WGS) entry which is preliminary data.</text>
</comment>
<evidence type="ECO:0000313" key="2">
    <source>
        <dbReference type="Proteomes" id="UP001208017"/>
    </source>
</evidence>